<feature type="domain" description="RING-type" evidence="10">
    <location>
        <begin position="225"/>
        <end position="266"/>
    </location>
</feature>
<keyword evidence="12" id="KW-1185">Reference proteome</keyword>
<name>A0AAW1MBG7_SAPOF</name>
<dbReference type="Proteomes" id="UP001443914">
    <property type="component" value="Unassembled WGS sequence"/>
</dbReference>
<dbReference type="PANTHER" id="PTHR15710">
    <property type="entry name" value="E3 UBIQUITIN-PROTEIN LIGASE PRAJA"/>
    <property type="match status" value="1"/>
</dbReference>
<keyword evidence="4" id="KW-0479">Metal-binding</keyword>
<feature type="transmembrane region" description="Helical" evidence="9">
    <location>
        <begin position="325"/>
        <end position="346"/>
    </location>
</feature>
<evidence type="ECO:0000256" key="3">
    <source>
        <dbReference type="ARBA" id="ARBA00022679"/>
    </source>
</evidence>
<dbReference type="Pfam" id="PF14369">
    <property type="entry name" value="Zn_ribbon_19"/>
    <property type="match status" value="1"/>
</dbReference>
<evidence type="ECO:0000256" key="7">
    <source>
        <dbReference type="ARBA" id="ARBA00022833"/>
    </source>
</evidence>
<accession>A0AAW1MBG7</accession>
<dbReference type="GO" id="GO:0016567">
    <property type="term" value="P:protein ubiquitination"/>
    <property type="evidence" value="ECO:0007669"/>
    <property type="project" value="TreeGrafter"/>
</dbReference>
<keyword evidence="5 8" id="KW-0863">Zinc-finger</keyword>
<evidence type="ECO:0000313" key="11">
    <source>
        <dbReference type="EMBL" id="KAK9743377.1"/>
    </source>
</evidence>
<dbReference type="InterPro" id="IPR039525">
    <property type="entry name" value="RNF126-like_zinc-ribbon"/>
</dbReference>
<dbReference type="Pfam" id="PF13639">
    <property type="entry name" value="zf-RING_2"/>
    <property type="match status" value="1"/>
</dbReference>
<keyword evidence="6" id="KW-0833">Ubl conjugation pathway</keyword>
<dbReference type="AlphaFoldDB" id="A0AAW1MBG7"/>
<dbReference type="GO" id="GO:0061630">
    <property type="term" value="F:ubiquitin protein ligase activity"/>
    <property type="evidence" value="ECO:0007669"/>
    <property type="project" value="UniProtKB-EC"/>
</dbReference>
<evidence type="ECO:0000256" key="5">
    <source>
        <dbReference type="ARBA" id="ARBA00022771"/>
    </source>
</evidence>
<dbReference type="GO" id="GO:0005737">
    <property type="term" value="C:cytoplasm"/>
    <property type="evidence" value="ECO:0007669"/>
    <property type="project" value="TreeGrafter"/>
</dbReference>
<evidence type="ECO:0000256" key="1">
    <source>
        <dbReference type="ARBA" id="ARBA00000900"/>
    </source>
</evidence>
<evidence type="ECO:0000256" key="6">
    <source>
        <dbReference type="ARBA" id="ARBA00022786"/>
    </source>
</evidence>
<keyword evidence="9" id="KW-1133">Transmembrane helix</keyword>
<keyword evidence="3" id="KW-0808">Transferase</keyword>
<comment type="caution">
    <text evidence="11">The sequence shown here is derived from an EMBL/GenBank/DDBJ whole genome shotgun (WGS) entry which is preliminary data.</text>
</comment>
<evidence type="ECO:0000313" key="12">
    <source>
        <dbReference type="Proteomes" id="UP001443914"/>
    </source>
</evidence>
<evidence type="ECO:0000256" key="2">
    <source>
        <dbReference type="ARBA" id="ARBA00012483"/>
    </source>
</evidence>
<evidence type="ECO:0000259" key="10">
    <source>
        <dbReference type="PROSITE" id="PS50089"/>
    </source>
</evidence>
<dbReference type="Gene3D" id="3.30.40.10">
    <property type="entry name" value="Zinc/RING finger domain, C3HC4 (zinc finger)"/>
    <property type="match status" value="1"/>
</dbReference>
<dbReference type="InterPro" id="IPR013083">
    <property type="entry name" value="Znf_RING/FYVE/PHD"/>
</dbReference>
<dbReference type="SMART" id="SM00184">
    <property type="entry name" value="RING"/>
    <property type="match status" value="1"/>
</dbReference>
<comment type="catalytic activity">
    <reaction evidence="1">
        <text>S-ubiquitinyl-[E2 ubiquitin-conjugating enzyme]-L-cysteine + [acceptor protein]-L-lysine = [E2 ubiquitin-conjugating enzyme]-L-cysteine + N(6)-ubiquitinyl-[acceptor protein]-L-lysine.</text>
        <dbReference type="EC" id="2.3.2.27"/>
    </reaction>
</comment>
<keyword evidence="9" id="KW-0472">Membrane</keyword>
<dbReference type="InterPro" id="IPR001841">
    <property type="entry name" value="Znf_RING"/>
</dbReference>
<organism evidence="11 12">
    <name type="scientific">Saponaria officinalis</name>
    <name type="common">Common soapwort</name>
    <name type="synonym">Lychnis saponaria</name>
    <dbReference type="NCBI Taxonomy" id="3572"/>
    <lineage>
        <taxon>Eukaryota</taxon>
        <taxon>Viridiplantae</taxon>
        <taxon>Streptophyta</taxon>
        <taxon>Embryophyta</taxon>
        <taxon>Tracheophyta</taxon>
        <taxon>Spermatophyta</taxon>
        <taxon>Magnoliopsida</taxon>
        <taxon>eudicotyledons</taxon>
        <taxon>Gunneridae</taxon>
        <taxon>Pentapetalae</taxon>
        <taxon>Caryophyllales</taxon>
        <taxon>Caryophyllaceae</taxon>
        <taxon>Caryophylleae</taxon>
        <taxon>Saponaria</taxon>
    </lineage>
</organism>
<dbReference type="FunFam" id="3.30.40.10:FF:000022">
    <property type="entry name" value="E3 ubiquitin-protein ligase RING1-like"/>
    <property type="match status" value="1"/>
</dbReference>
<dbReference type="GO" id="GO:0008270">
    <property type="term" value="F:zinc ion binding"/>
    <property type="evidence" value="ECO:0007669"/>
    <property type="project" value="UniProtKB-KW"/>
</dbReference>
<dbReference type="PROSITE" id="PS50089">
    <property type="entry name" value="ZF_RING_2"/>
    <property type="match status" value="1"/>
</dbReference>
<dbReference type="EC" id="2.3.2.27" evidence="2"/>
<protein>
    <recommendedName>
        <fullName evidence="2">RING-type E3 ubiquitin transferase</fullName>
        <ecNumber evidence="2">2.3.2.27</ecNumber>
    </recommendedName>
</protein>
<evidence type="ECO:0000256" key="4">
    <source>
        <dbReference type="ARBA" id="ARBA00022723"/>
    </source>
</evidence>
<evidence type="ECO:0000256" key="8">
    <source>
        <dbReference type="PROSITE-ProRule" id="PRU00175"/>
    </source>
</evidence>
<dbReference type="PANTHER" id="PTHR15710:SF18">
    <property type="entry name" value="RING-TYPE E3 UBIQUITIN TRANSFERASE"/>
    <property type="match status" value="1"/>
</dbReference>
<keyword evidence="9" id="KW-0812">Transmembrane</keyword>
<dbReference type="EMBL" id="JBDFQZ010000003">
    <property type="protein sequence ID" value="KAK9743377.1"/>
    <property type="molecule type" value="Genomic_DNA"/>
</dbReference>
<dbReference type="SUPFAM" id="SSF57850">
    <property type="entry name" value="RING/U-box"/>
    <property type="match status" value="1"/>
</dbReference>
<sequence length="350" mass="39567">MSLSPPRTRRSPITNYNLYWCYQCRRTVRISSENPSEIVCPRCFGHFVCEMEVPRRRLVVDHTDYDPSPQSRLLEALALMLDPPVRIHDRDANDPWAVTRVPSRRNGTIEGPDSGRSRWVRISRPSNRRDEWDVEPGLRRPRWIILRPIGQTAGSVGPVVGRPEGLPPRGVDPRNYFTGPGLQELIQELTENDRQGPPPAPDAAIEAIPMVKLTEEHVAEGGSECPVCKEVLEIGSQVRILPCKHAYHSDCIVPWLRLHNSCPVCRMELPEPDDSGGVESVGSNSEGGRSQSCLNWDRLRSLWPFRSRYRRINAQQEDGRITTGAFRLACALCLILAIPLVIYAQYQIAK</sequence>
<keyword evidence="7" id="KW-0862">Zinc</keyword>
<reference evidence="11 12" key="1">
    <citation type="submission" date="2024-03" db="EMBL/GenBank/DDBJ databases">
        <title>WGS assembly of Saponaria officinalis var. Norfolk2.</title>
        <authorList>
            <person name="Jenkins J."/>
            <person name="Shu S."/>
            <person name="Grimwood J."/>
            <person name="Barry K."/>
            <person name="Goodstein D."/>
            <person name="Schmutz J."/>
            <person name="Leebens-Mack J."/>
            <person name="Osbourn A."/>
        </authorList>
    </citation>
    <scope>NUCLEOTIDE SEQUENCE [LARGE SCALE GENOMIC DNA]</scope>
    <source>
        <strain evidence="12">cv. Norfolk2</strain>
        <strain evidence="11">JIC</strain>
        <tissue evidence="11">Leaf</tissue>
    </source>
</reference>
<gene>
    <name evidence="11" type="ORF">RND81_03G235400</name>
</gene>
<evidence type="ECO:0000256" key="9">
    <source>
        <dbReference type="SAM" id="Phobius"/>
    </source>
</evidence>
<dbReference type="EMBL" id="JBDFQZ010000003">
    <property type="protein sequence ID" value="KAK9743378.1"/>
    <property type="molecule type" value="Genomic_DNA"/>
</dbReference>
<proteinExistence type="predicted"/>